<evidence type="ECO:0000256" key="3">
    <source>
        <dbReference type="HAMAP-Rule" id="MF_00528"/>
    </source>
</evidence>
<proteinExistence type="inferred from homology"/>
<dbReference type="SUPFAM" id="SSF52972">
    <property type="entry name" value="ITPase-like"/>
    <property type="match status" value="1"/>
</dbReference>
<dbReference type="Gene3D" id="3.90.950.10">
    <property type="match status" value="1"/>
</dbReference>
<sequence>MIILGSSSPRRKDILDMMGVKFKVVKPIVDEDSIRAKFDIKNGDDKNELVKELSFSKLKSIEKDFSSDTILCADTLVFLGNEALGKPKNHEDAKRMLRELLGKTHEVITGVSIKKDGEVRTFSVETKVKFRENSELISRLIEEYVESGESDGKAGAYGIQDSGALFVDSIDGDYYNVVGLPIDAVLGVLK</sequence>
<feature type="site" description="Important for substrate specificity" evidence="3">
    <location>
        <position position="10"/>
    </location>
</feature>
<keyword evidence="2 3" id="KW-0378">Hydrolase</keyword>
<dbReference type="HAMAP" id="MF_00528">
    <property type="entry name" value="Maf"/>
    <property type="match status" value="1"/>
</dbReference>
<organism evidence="4 5">
    <name type="scientific">Ezakiella coagulans</name>
    <dbReference type="NCBI Taxonomy" id="46507"/>
    <lineage>
        <taxon>Bacteria</taxon>
        <taxon>Bacillati</taxon>
        <taxon>Bacillota</taxon>
        <taxon>Tissierellia</taxon>
        <taxon>Ezakiella</taxon>
    </lineage>
</organism>
<dbReference type="GO" id="GO:0036221">
    <property type="term" value="F:UTP diphosphatase activity"/>
    <property type="evidence" value="ECO:0007669"/>
    <property type="project" value="RHEA"/>
</dbReference>
<keyword evidence="3" id="KW-0963">Cytoplasm</keyword>
<feature type="active site" description="Proton acceptor" evidence="3">
    <location>
        <position position="74"/>
    </location>
</feature>
<gene>
    <name evidence="4" type="ORF">C7381_102148</name>
</gene>
<dbReference type="PANTHER" id="PTHR43213:SF5">
    <property type="entry name" value="BIFUNCTIONAL DTTP_UTP PYROPHOSPHATASE_METHYLTRANSFERASE PROTEIN-RELATED"/>
    <property type="match status" value="1"/>
</dbReference>
<comment type="catalytic activity">
    <reaction evidence="3">
        <text>UTP + H2O = UMP + diphosphate + H(+)</text>
        <dbReference type="Rhea" id="RHEA:29395"/>
        <dbReference type="ChEBI" id="CHEBI:15377"/>
        <dbReference type="ChEBI" id="CHEBI:15378"/>
        <dbReference type="ChEBI" id="CHEBI:33019"/>
        <dbReference type="ChEBI" id="CHEBI:46398"/>
        <dbReference type="ChEBI" id="CHEBI:57865"/>
        <dbReference type="EC" id="3.6.1.9"/>
    </reaction>
</comment>
<dbReference type="InterPro" id="IPR029001">
    <property type="entry name" value="ITPase-like_fam"/>
</dbReference>
<reference evidence="4 5" key="1">
    <citation type="submission" date="2018-04" db="EMBL/GenBank/DDBJ databases">
        <title>Genomic Encyclopedia of Type Strains, Phase IV (KMG-IV): sequencing the most valuable type-strain genomes for metagenomic binning, comparative biology and taxonomic classification.</title>
        <authorList>
            <person name="Goeker M."/>
        </authorList>
    </citation>
    <scope>NUCLEOTIDE SEQUENCE [LARGE SCALE GENOMIC DNA]</scope>
    <source>
        <strain evidence="4 5">DSM 20705</strain>
    </source>
</reference>
<feature type="site" description="Important for substrate specificity" evidence="3">
    <location>
        <position position="160"/>
    </location>
</feature>
<evidence type="ECO:0000256" key="1">
    <source>
        <dbReference type="ARBA" id="ARBA00001968"/>
    </source>
</evidence>
<dbReference type="EC" id="3.6.1.9" evidence="3"/>
<comment type="subcellular location">
    <subcellularLocation>
        <location evidence="3">Cytoplasm</location>
    </subcellularLocation>
</comment>
<comment type="caution">
    <text evidence="3">Lacks conserved residue(s) required for the propagation of feature annotation.</text>
</comment>
<dbReference type="GO" id="GO:0005737">
    <property type="term" value="C:cytoplasm"/>
    <property type="evidence" value="ECO:0007669"/>
    <property type="project" value="UniProtKB-SubCell"/>
</dbReference>
<dbReference type="PIRSF" id="PIRSF006305">
    <property type="entry name" value="Maf"/>
    <property type="match status" value="1"/>
</dbReference>
<accession>A0A2U1E6E5</accession>
<dbReference type="RefSeq" id="WP_116479726.1">
    <property type="nucleotide sequence ID" value="NZ_QEKV01000002.1"/>
</dbReference>
<dbReference type="CDD" id="cd00555">
    <property type="entry name" value="Maf"/>
    <property type="match status" value="1"/>
</dbReference>
<dbReference type="Pfam" id="PF02545">
    <property type="entry name" value="Maf"/>
    <property type="match status" value="1"/>
</dbReference>
<feature type="site" description="Important for substrate specificity" evidence="3">
    <location>
        <position position="75"/>
    </location>
</feature>
<dbReference type="Proteomes" id="UP000245793">
    <property type="component" value="Unassembled WGS sequence"/>
</dbReference>
<protein>
    <recommendedName>
        <fullName evidence="3">dTTP/UTP pyrophosphatase</fullName>
        <shortName evidence="3">dTTPase/UTPase</shortName>
        <ecNumber evidence="3">3.6.1.9</ecNumber>
    </recommendedName>
    <alternativeName>
        <fullName evidence="3">Nucleoside triphosphate pyrophosphatase</fullName>
    </alternativeName>
    <alternativeName>
        <fullName evidence="3">Nucleotide pyrophosphatase</fullName>
        <shortName evidence="3">Nucleotide PPase</shortName>
    </alternativeName>
</protein>
<evidence type="ECO:0000313" key="4">
    <source>
        <dbReference type="EMBL" id="PVY95259.1"/>
    </source>
</evidence>
<dbReference type="PANTHER" id="PTHR43213">
    <property type="entry name" value="BIFUNCTIONAL DTTP/UTP PYROPHOSPHATASE/METHYLTRANSFERASE PROTEIN-RELATED"/>
    <property type="match status" value="1"/>
</dbReference>
<comment type="caution">
    <text evidence="4">The sequence shown here is derived from an EMBL/GenBank/DDBJ whole genome shotgun (WGS) entry which is preliminary data.</text>
</comment>
<dbReference type="AlphaFoldDB" id="A0A2U1E6E5"/>
<dbReference type="EMBL" id="QEKV01000002">
    <property type="protein sequence ID" value="PVY95259.1"/>
    <property type="molecule type" value="Genomic_DNA"/>
</dbReference>
<evidence type="ECO:0000256" key="2">
    <source>
        <dbReference type="ARBA" id="ARBA00022801"/>
    </source>
</evidence>
<keyword evidence="5" id="KW-1185">Reference proteome</keyword>
<dbReference type="InterPro" id="IPR003697">
    <property type="entry name" value="Maf-like"/>
</dbReference>
<dbReference type="GO" id="GO:0036218">
    <property type="term" value="F:dTTP diphosphatase activity"/>
    <property type="evidence" value="ECO:0007669"/>
    <property type="project" value="RHEA"/>
</dbReference>
<comment type="cofactor">
    <cofactor evidence="1 3">
        <name>a divalent metal cation</name>
        <dbReference type="ChEBI" id="CHEBI:60240"/>
    </cofactor>
</comment>
<name>A0A2U1E6E5_9FIRM</name>
<evidence type="ECO:0000313" key="5">
    <source>
        <dbReference type="Proteomes" id="UP000245793"/>
    </source>
</evidence>
<dbReference type="GO" id="GO:0009117">
    <property type="term" value="P:nucleotide metabolic process"/>
    <property type="evidence" value="ECO:0007669"/>
    <property type="project" value="UniProtKB-KW"/>
</dbReference>
<comment type="function">
    <text evidence="3">Nucleoside triphosphate pyrophosphatase that hydrolyzes dTTP and UTP. May have a dual role in cell division arrest and in preventing the incorporation of modified nucleotides into cellular nucleic acids.</text>
</comment>
<comment type="catalytic activity">
    <reaction evidence="3">
        <text>dTTP + H2O = dTMP + diphosphate + H(+)</text>
        <dbReference type="Rhea" id="RHEA:28534"/>
        <dbReference type="ChEBI" id="CHEBI:15377"/>
        <dbReference type="ChEBI" id="CHEBI:15378"/>
        <dbReference type="ChEBI" id="CHEBI:33019"/>
        <dbReference type="ChEBI" id="CHEBI:37568"/>
        <dbReference type="ChEBI" id="CHEBI:63528"/>
        <dbReference type="EC" id="3.6.1.9"/>
    </reaction>
</comment>
<comment type="similarity">
    <text evidence="3">Belongs to the Maf family. YhdE subfamily.</text>
</comment>
<dbReference type="NCBIfam" id="TIGR00172">
    <property type="entry name" value="maf"/>
    <property type="match status" value="1"/>
</dbReference>
<keyword evidence="3" id="KW-0546">Nucleotide metabolism</keyword>